<name>A0A516GHR5_9LACT</name>
<dbReference type="SUPFAM" id="SSF52540">
    <property type="entry name" value="P-loop containing nucleoside triphosphate hydrolases"/>
    <property type="match status" value="1"/>
</dbReference>
<dbReference type="Pfam" id="PF01695">
    <property type="entry name" value="IstB_IS21"/>
    <property type="match status" value="1"/>
</dbReference>
<sequence length="272" mass="31388">MQAMKFRELENVKLLKERCDKHDEPLRQIYDGEPYCQQCAMAELKRAEEEKIKQLTKESQRTRVQGYLKRKSLLHDESLKRATFDQFVASKGTEAYQNKQKSRMIAKDYLDGKHYNTLLSGDVGVGKSHLAMSILLAVNEYSDPFRRCAFISVADMINQIKNSFDDPQSRYSKQYFMTIAKEADVLVLDDIGAETGHIGTHKQATDFVNEVLYSLLNYRSTKPTIFTTNMTSKHFEQLYDDKVLSRIGRGTAINQSLITFKHTPDKRAMLDF</sequence>
<dbReference type="CDD" id="cd00009">
    <property type="entry name" value="AAA"/>
    <property type="match status" value="1"/>
</dbReference>
<dbReference type="PANTHER" id="PTHR30050:SF4">
    <property type="entry name" value="ATP-BINDING PROTEIN RV3427C IN INSERTION SEQUENCE-RELATED"/>
    <property type="match status" value="1"/>
</dbReference>
<dbReference type="KEGG" id="dpm:FNV33_02790"/>
<dbReference type="GO" id="GO:0005524">
    <property type="term" value="F:ATP binding"/>
    <property type="evidence" value="ECO:0007669"/>
    <property type="project" value="InterPro"/>
</dbReference>
<dbReference type="Gene3D" id="3.40.50.300">
    <property type="entry name" value="P-loop containing nucleotide triphosphate hydrolases"/>
    <property type="match status" value="1"/>
</dbReference>
<protein>
    <submittedName>
        <fullName evidence="2">AAA family ATPase</fullName>
    </submittedName>
</protein>
<dbReference type="RefSeq" id="WP_143333189.1">
    <property type="nucleotide sequence ID" value="NZ_CP040419.1"/>
</dbReference>
<evidence type="ECO:0000313" key="2">
    <source>
        <dbReference type="EMBL" id="QDO91025.1"/>
    </source>
</evidence>
<dbReference type="InterPro" id="IPR027417">
    <property type="entry name" value="P-loop_NTPase"/>
</dbReference>
<proteinExistence type="predicted"/>
<evidence type="ECO:0000313" key="3">
    <source>
        <dbReference type="Proteomes" id="UP000315953"/>
    </source>
</evidence>
<accession>A0A516GHR5</accession>
<feature type="domain" description="AAA+ ATPase" evidence="1">
    <location>
        <begin position="113"/>
        <end position="259"/>
    </location>
</feature>
<dbReference type="EMBL" id="CP041626">
    <property type="protein sequence ID" value="QDO91025.1"/>
    <property type="molecule type" value="Genomic_DNA"/>
</dbReference>
<dbReference type="InterPro" id="IPR002611">
    <property type="entry name" value="IstB_ATP-bd"/>
</dbReference>
<dbReference type="GO" id="GO:0006260">
    <property type="term" value="P:DNA replication"/>
    <property type="evidence" value="ECO:0007669"/>
    <property type="project" value="TreeGrafter"/>
</dbReference>
<reference evidence="2 3" key="1">
    <citation type="submission" date="2019-07" db="EMBL/GenBank/DDBJ databases">
        <title>Genome assembly of a nasal isolate of Dolosigranulum pigrum from a chronic sinusitis patient.</title>
        <authorList>
            <person name="Baig S."/>
            <person name="Overballe-Petersen S."/>
            <person name="Kaspar U."/>
            <person name="Rendboe A."/>
            <person name="de Man T."/>
            <person name="Liu C."/>
            <person name="Price L.B."/>
            <person name="Stegger M."/>
            <person name="Becker K."/>
            <person name="Skytt Andersen P."/>
        </authorList>
    </citation>
    <scope>NUCLEOTIDE SEQUENCE [LARGE SCALE GENOMIC DNA]</scope>
    <source>
        <strain evidence="2 3">83VPs-KB5</strain>
    </source>
</reference>
<gene>
    <name evidence="2" type="ORF">FNV33_02790</name>
</gene>
<dbReference type="Proteomes" id="UP000315953">
    <property type="component" value="Chromosome"/>
</dbReference>
<dbReference type="PANTHER" id="PTHR30050">
    <property type="entry name" value="CHROMOSOMAL REPLICATION INITIATOR PROTEIN DNAA"/>
    <property type="match status" value="1"/>
</dbReference>
<dbReference type="SMART" id="SM00382">
    <property type="entry name" value="AAA"/>
    <property type="match status" value="1"/>
</dbReference>
<organism evidence="2 3">
    <name type="scientific">Dolosigranulum pigrum</name>
    <dbReference type="NCBI Taxonomy" id="29394"/>
    <lineage>
        <taxon>Bacteria</taxon>
        <taxon>Bacillati</taxon>
        <taxon>Bacillota</taxon>
        <taxon>Bacilli</taxon>
        <taxon>Lactobacillales</taxon>
        <taxon>Carnobacteriaceae</taxon>
        <taxon>Dolosigranulum</taxon>
    </lineage>
</organism>
<dbReference type="AlphaFoldDB" id="A0A516GHR5"/>
<dbReference type="InterPro" id="IPR003593">
    <property type="entry name" value="AAA+_ATPase"/>
</dbReference>
<evidence type="ECO:0000259" key="1">
    <source>
        <dbReference type="SMART" id="SM00382"/>
    </source>
</evidence>